<keyword evidence="6 12" id="KW-0028">Amino-acid biosynthesis</keyword>
<keyword evidence="5 12" id="KW-0963">Cytoplasm</keyword>
<name>A0ABP8N6G7_9BACT</name>
<evidence type="ECO:0000256" key="4">
    <source>
        <dbReference type="ARBA" id="ARBA00012086"/>
    </source>
</evidence>
<comment type="function">
    <text evidence="1 12">Catalyzes the condensation of (S)-aspartate-beta-semialdehyde [(S)-ASA] and pyruvate to 4-hydroxy-tetrahydrodipicolinate (HTPA).</text>
</comment>
<dbReference type="PANTHER" id="PTHR12128:SF66">
    <property type="entry name" value="4-HYDROXY-2-OXOGLUTARATE ALDOLASE, MITOCHONDRIAL"/>
    <property type="match status" value="1"/>
</dbReference>
<dbReference type="EMBL" id="BAABHD010000032">
    <property type="protein sequence ID" value="GAA4460674.1"/>
    <property type="molecule type" value="Genomic_DNA"/>
</dbReference>
<evidence type="ECO:0000256" key="3">
    <source>
        <dbReference type="ARBA" id="ARBA00007592"/>
    </source>
</evidence>
<comment type="pathway">
    <text evidence="2 12">Amino-acid biosynthesis; L-lysine biosynthesis via DAP pathway; (S)-tetrahydrodipicolinate from L-aspartate: step 3/4.</text>
</comment>
<comment type="caution">
    <text evidence="12">Was originally thought to be a dihydrodipicolinate synthase (DHDPS), catalyzing the condensation of (S)-aspartate-beta-semialdehyde [(S)-ASA] and pyruvate to dihydrodipicolinate (DHDP). However, it was shown in E.coli that the product of the enzymatic reaction is not dihydrodipicolinate but in fact (4S)-4-hydroxy-2,3,4,5-tetrahydro-(2S)-dipicolinic acid (HTPA), and that the consecutive dehydration reaction leading to DHDP is not spontaneous but catalyzed by DapB.</text>
</comment>
<evidence type="ECO:0000256" key="11">
    <source>
        <dbReference type="ARBA" id="ARBA00047836"/>
    </source>
</evidence>
<keyword evidence="9 12" id="KW-0456">Lyase</keyword>
<dbReference type="PANTHER" id="PTHR12128">
    <property type="entry name" value="DIHYDRODIPICOLINATE SYNTHASE"/>
    <property type="match status" value="1"/>
</dbReference>
<organism evidence="14 15">
    <name type="scientific">Nibrella saemangeumensis</name>
    <dbReference type="NCBI Taxonomy" id="1084526"/>
    <lineage>
        <taxon>Bacteria</taxon>
        <taxon>Pseudomonadati</taxon>
        <taxon>Bacteroidota</taxon>
        <taxon>Cytophagia</taxon>
        <taxon>Cytophagales</taxon>
        <taxon>Spirosomataceae</taxon>
        <taxon>Nibrella</taxon>
    </lineage>
</organism>
<dbReference type="Pfam" id="PF00701">
    <property type="entry name" value="DHDPS"/>
    <property type="match status" value="1"/>
</dbReference>
<feature type="site" description="Part of a proton relay during catalysis" evidence="12">
    <location>
        <position position="110"/>
    </location>
</feature>
<evidence type="ECO:0000256" key="6">
    <source>
        <dbReference type="ARBA" id="ARBA00022605"/>
    </source>
</evidence>
<evidence type="ECO:0000256" key="5">
    <source>
        <dbReference type="ARBA" id="ARBA00022490"/>
    </source>
</evidence>
<comment type="subcellular location">
    <subcellularLocation>
        <location evidence="12">Cytoplasm</location>
    </subcellularLocation>
</comment>
<evidence type="ECO:0000256" key="1">
    <source>
        <dbReference type="ARBA" id="ARBA00003294"/>
    </source>
</evidence>
<dbReference type="InterPro" id="IPR005263">
    <property type="entry name" value="DapA"/>
</dbReference>
<keyword evidence="10 12" id="KW-0704">Schiff base</keyword>
<feature type="binding site" evidence="12">
    <location>
        <position position="48"/>
    </location>
    <ligand>
        <name>pyruvate</name>
        <dbReference type="ChEBI" id="CHEBI:15361"/>
    </ligand>
</feature>
<evidence type="ECO:0000256" key="10">
    <source>
        <dbReference type="ARBA" id="ARBA00023270"/>
    </source>
</evidence>
<keyword evidence="15" id="KW-1185">Reference proteome</keyword>
<dbReference type="CDD" id="cd00950">
    <property type="entry name" value="DHDPS"/>
    <property type="match status" value="1"/>
</dbReference>
<comment type="similarity">
    <text evidence="3 12 13">Belongs to the DapA family.</text>
</comment>
<reference evidence="15" key="1">
    <citation type="journal article" date="2019" name="Int. J. Syst. Evol. Microbiol.">
        <title>The Global Catalogue of Microorganisms (GCM) 10K type strain sequencing project: providing services to taxonomists for standard genome sequencing and annotation.</title>
        <authorList>
            <consortium name="The Broad Institute Genomics Platform"/>
            <consortium name="The Broad Institute Genome Sequencing Center for Infectious Disease"/>
            <person name="Wu L."/>
            <person name="Ma J."/>
        </authorList>
    </citation>
    <scope>NUCLEOTIDE SEQUENCE [LARGE SCALE GENOMIC DNA]</scope>
    <source>
        <strain evidence="15">JCM 17927</strain>
    </source>
</reference>
<protein>
    <recommendedName>
        <fullName evidence="4 12">4-hydroxy-tetrahydrodipicolinate synthase</fullName>
        <shortName evidence="12">HTPA synthase</shortName>
        <ecNumber evidence="4 12">4.3.3.7</ecNumber>
    </recommendedName>
</protein>
<keyword evidence="8 12" id="KW-0457">Lysine biosynthesis</keyword>
<evidence type="ECO:0000256" key="7">
    <source>
        <dbReference type="ARBA" id="ARBA00022915"/>
    </source>
</evidence>
<keyword evidence="7 12" id="KW-0220">Diaminopimelate biosynthesis</keyword>
<comment type="subunit">
    <text evidence="12">Homotetramer; dimer of dimers.</text>
</comment>
<dbReference type="SMART" id="SM01130">
    <property type="entry name" value="DHDPS"/>
    <property type="match status" value="1"/>
</dbReference>
<feature type="active site" description="Proton donor/acceptor" evidence="12">
    <location>
        <position position="136"/>
    </location>
</feature>
<comment type="catalytic activity">
    <reaction evidence="11 12">
        <text>L-aspartate 4-semialdehyde + pyruvate = (2S,4S)-4-hydroxy-2,3,4,5-tetrahydrodipicolinate + H2O + H(+)</text>
        <dbReference type="Rhea" id="RHEA:34171"/>
        <dbReference type="ChEBI" id="CHEBI:15361"/>
        <dbReference type="ChEBI" id="CHEBI:15377"/>
        <dbReference type="ChEBI" id="CHEBI:15378"/>
        <dbReference type="ChEBI" id="CHEBI:67139"/>
        <dbReference type="ChEBI" id="CHEBI:537519"/>
        <dbReference type="EC" id="4.3.3.7"/>
    </reaction>
</comment>
<evidence type="ECO:0000256" key="8">
    <source>
        <dbReference type="ARBA" id="ARBA00023154"/>
    </source>
</evidence>
<dbReference type="HAMAP" id="MF_00418">
    <property type="entry name" value="DapA"/>
    <property type="match status" value="1"/>
</dbReference>
<sequence length="298" mass="32329">MDTRFHGVGVAIVTPFNADHSIDFDGFGRLVQHISDGGVKYIVLQGTTGESPTVTKSEKKQLLDFLKEKNYKRLPIVYGIGGNVTSDVVATIKDTNFDGIDAILSVCPYYNKPGKRGVIEHFTRVADASPVPVILYNIPPRTGINMSAETICTLAEHPNIMGVKEASCIIEQCMEIGRDKPDDFLLISGDDVQAVPIISIGGVGVMSVIANAFPAKFSGMIEAALRGDFAFARQELGHFLRIDPLLYEEGNPVGIKKILEIMGIASSDVRLPLMKASDDLGERIKAVIQQDKLVELVA</sequence>
<dbReference type="RefSeq" id="WP_345245527.1">
    <property type="nucleotide sequence ID" value="NZ_BAABHD010000032.1"/>
</dbReference>
<evidence type="ECO:0000256" key="2">
    <source>
        <dbReference type="ARBA" id="ARBA00005120"/>
    </source>
</evidence>
<gene>
    <name evidence="12 14" type="primary">dapA</name>
    <name evidence="14" type="ORF">GCM10023189_36150</name>
</gene>
<evidence type="ECO:0000256" key="13">
    <source>
        <dbReference type="PIRNR" id="PIRNR001365"/>
    </source>
</evidence>
<proteinExistence type="inferred from homology"/>
<dbReference type="PROSITE" id="PS00666">
    <property type="entry name" value="DHDPS_2"/>
    <property type="match status" value="1"/>
</dbReference>
<dbReference type="InterPro" id="IPR020625">
    <property type="entry name" value="Schiff_base-form_aldolases_AS"/>
</dbReference>
<evidence type="ECO:0000256" key="9">
    <source>
        <dbReference type="ARBA" id="ARBA00023239"/>
    </source>
</evidence>
<dbReference type="Proteomes" id="UP001501175">
    <property type="component" value="Unassembled WGS sequence"/>
</dbReference>
<dbReference type="InterPro" id="IPR002220">
    <property type="entry name" value="DapA-like"/>
</dbReference>
<evidence type="ECO:0000313" key="14">
    <source>
        <dbReference type="EMBL" id="GAA4460674.1"/>
    </source>
</evidence>
<dbReference type="InterPro" id="IPR013785">
    <property type="entry name" value="Aldolase_TIM"/>
</dbReference>
<dbReference type="PIRSF" id="PIRSF001365">
    <property type="entry name" value="DHDPS"/>
    <property type="match status" value="1"/>
</dbReference>
<dbReference type="Gene3D" id="3.20.20.70">
    <property type="entry name" value="Aldolase class I"/>
    <property type="match status" value="1"/>
</dbReference>
<dbReference type="EC" id="4.3.3.7" evidence="4 12"/>
<dbReference type="PRINTS" id="PR00146">
    <property type="entry name" value="DHPICSNTHASE"/>
</dbReference>
<dbReference type="SUPFAM" id="SSF51569">
    <property type="entry name" value="Aldolase"/>
    <property type="match status" value="1"/>
</dbReference>
<accession>A0ABP8N6G7</accession>
<dbReference type="NCBIfam" id="TIGR00674">
    <property type="entry name" value="dapA"/>
    <property type="match status" value="1"/>
</dbReference>
<evidence type="ECO:0000256" key="12">
    <source>
        <dbReference type="HAMAP-Rule" id="MF_00418"/>
    </source>
</evidence>
<evidence type="ECO:0000313" key="15">
    <source>
        <dbReference type="Proteomes" id="UP001501175"/>
    </source>
</evidence>
<feature type="site" description="Part of a proton relay during catalysis" evidence="12">
    <location>
        <position position="47"/>
    </location>
</feature>
<comment type="caution">
    <text evidence="14">The sequence shown here is derived from an EMBL/GenBank/DDBJ whole genome shotgun (WGS) entry which is preliminary data.</text>
</comment>
<comment type="caution">
    <text evidence="12">Lacks conserved residue(s) required for the propagation of feature annotation.</text>
</comment>
<feature type="active site" description="Schiff-base intermediate with substrate" evidence="12">
    <location>
        <position position="164"/>
    </location>
</feature>